<evidence type="ECO:0000313" key="2">
    <source>
        <dbReference type="EMBL" id="PIL25974.1"/>
    </source>
</evidence>
<evidence type="ECO:0000313" key="3">
    <source>
        <dbReference type="Proteomes" id="UP000230002"/>
    </source>
</evidence>
<feature type="region of interest" description="Disordered" evidence="1">
    <location>
        <begin position="1"/>
        <end position="150"/>
    </location>
</feature>
<reference evidence="2 3" key="1">
    <citation type="journal article" date="2015" name="Sci. Rep.">
        <title>Chromosome-level genome map provides insights into diverse defense mechanisms in the medicinal fungus Ganoderma sinense.</title>
        <authorList>
            <person name="Zhu Y."/>
            <person name="Xu J."/>
            <person name="Sun C."/>
            <person name="Zhou S."/>
            <person name="Xu H."/>
            <person name="Nelson D.R."/>
            <person name="Qian J."/>
            <person name="Song J."/>
            <person name="Luo H."/>
            <person name="Xiang L."/>
            <person name="Li Y."/>
            <person name="Xu Z."/>
            <person name="Ji A."/>
            <person name="Wang L."/>
            <person name="Lu S."/>
            <person name="Hayward A."/>
            <person name="Sun W."/>
            <person name="Li X."/>
            <person name="Schwartz D.C."/>
            <person name="Wang Y."/>
            <person name="Chen S."/>
        </authorList>
    </citation>
    <scope>NUCLEOTIDE SEQUENCE [LARGE SCALE GENOMIC DNA]</scope>
    <source>
        <strain evidence="2 3">ZZ0214-1</strain>
    </source>
</reference>
<dbReference type="EMBL" id="AYKW01000045">
    <property type="protein sequence ID" value="PIL25974.1"/>
    <property type="molecule type" value="Genomic_DNA"/>
</dbReference>
<gene>
    <name evidence="2" type="ORF">GSI_11728</name>
</gene>
<dbReference type="OrthoDB" id="3215388at2759"/>
<evidence type="ECO:0000256" key="1">
    <source>
        <dbReference type="SAM" id="MobiDB-lite"/>
    </source>
</evidence>
<keyword evidence="3" id="KW-1185">Reference proteome</keyword>
<accession>A0A2G8RWW4</accession>
<feature type="compositionally biased region" description="Basic and acidic residues" evidence="1">
    <location>
        <begin position="81"/>
        <end position="108"/>
    </location>
</feature>
<protein>
    <submittedName>
        <fullName evidence="2">Uncharacterized protein</fullName>
    </submittedName>
</protein>
<comment type="caution">
    <text evidence="2">The sequence shown here is derived from an EMBL/GenBank/DDBJ whole genome shotgun (WGS) entry which is preliminary data.</text>
</comment>
<sequence>MPSSYTSSFPSTPSLVSVNTTTSTSSTTPLRPTSSSSTPSSASSSSSSSPQAMQKDYSKSFGLLQAQYGWGPMTSVPTHVRSKEDSETKKNRRKDRDTRSSSVRREQEVEQGSNSRPGKDYESVFGSMSSRYGFGGSWPTPSKKSKEHRS</sequence>
<feature type="compositionally biased region" description="Low complexity" evidence="1">
    <location>
        <begin position="1"/>
        <end position="50"/>
    </location>
</feature>
<organism evidence="2 3">
    <name type="scientific">Ganoderma sinense ZZ0214-1</name>
    <dbReference type="NCBI Taxonomy" id="1077348"/>
    <lineage>
        <taxon>Eukaryota</taxon>
        <taxon>Fungi</taxon>
        <taxon>Dikarya</taxon>
        <taxon>Basidiomycota</taxon>
        <taxon>Agaricomycotina</taxon>
        <taxon>Agaricomycetes</taxon>
        <taxon>Polyporales</taxon>
        <taxon>Polyporaceae</taxon>
        <taxon>Ganoderma</taxon>
    </lineage>
</organism>
<proteinExistence type="predicted"/>
<dbReference type="Proteomes" id="UP000230002">
    <property type="component" value="Unassembled WGS sequence"/>
</dbReference>
<dbReference type="AlphaFoldDB" id="A0A2G8RWW4"/>
<name>A0A2G8RWW4_9APHY</name>